<feature type="transmembrane region" description="Helical" evidence="4">
    <location>
        <begin position="342"/>
        <end position="362"/>
    </location>
</feature>
<keyword evidence="4" id="KW-0472">Membrane</keyword>
<dbReference type="InterPro" id="IPR003594">
    <property type="entry name" value="HATPase_dom"/>
</dbReference>
<dbReference type="EC" id="2.7.13.3" evidence="2"/>
<evidence type="ECO:0000256" key="4">
    <source>
        <dbReference type="SAM" id="Phobius"/>
    </source>
</evidence>
<gene>
    <name evidence="6" type="ORF">C6P61_08055</name>
</gene>
<comment type="caution">
    <text evidence="6">The sequence shown here is derived from an EMBL/GenBank/DDBJ whole genome shotgun (WGS) entry which is preliminary data.</text>
</comment>
<keyword evidence="7" id="KW-1185">Reference proteome</keyword>
<feature type="transmembrane region" description="Helical" evidence="4">
    <location>
        <begin position="219"/>
        <end position="240"/>
    </location>
</feature>
<dbReference type="GO" id="GO:0000155">
    <property type="term" value="F:phosphorelay sensor kinase activity"/>
    <property type="evidence" value="ECO:0007669"/>
    <property type="project" value="InterPro"/>
</dbReference>
<dbReference type="PANTHER" id="PTHR43547">
    <property type="entry name" value="TWO-COMPONENT HISTIDINE KINASE"/>
    <property type="match status" value="1"/>
</dbReference>
<evidence type="ECO:0000313" key="6">
    <source>
        <dbReference type="EMBL" id="PRD69025.1"/>
    </source>
</evidence>
<dbReference type="SUPFAM" id="SSF47384">
    <property type="entry name" value="Homodimeric domain of signal transducing histidine kinase"/>
    <property type="match status" value="1"/>
</dbReference>
<feature type="transmembrane region" description="Helical" evidence="4">
    <location>
        <begin position="252"/>
        <end position="273"/>
    </location>
</feature>
<proteinExistence type="predicted"/>
<keyword evidence="4" id="KW-1133">Transmembrane helix</keyword>
<keyword evidence="3" id="KW-0597">Phosphoprotein</keyword>
<dbReference type="Gene3D" id="1.10.287.130">
    <property type="match status" value="1"/>
</dbReference>
<dbReference type="Pfam" id="PF00512">
    <property type="entry name" value="HisKA"/>
    <property type="match status" value="1"/>
</dbReference>
<comment type="catalytic activity">
    <reaction evidence="1">
        <text>ATP + protein L-histidine = ADP + protein N-phospho-L-histidine.</text>
        <dbReference type="EC" id="2.7.13.3"/>
    </reaction>
</comment>
<dbReference type="InterPro" id="IPR011622">
    <property type="entry name" value="7TMR_DISM_rcpt_extracell_dom2"/>
</dbReference>
<dbReference type="InterPro" id="IPR004358">
    <property type="entry name" value="Sig_transdc_His_kin-like_C"/>
</dbReference>
<dbReference type="AlphaFoldDB" id="A0A2S9KF71"/>
<feature type="transmembrane region" description="Helical" evidence="4">
    <location>
        <begin position="368"/>
        <end position="388"/>
    </location>
</feature>
<dbReference type="Proteomes" id="UP000238326">
    <property type="component" value="Unassembled WGS sequence"/>
</dbReference>
<dbReference type="InterPro" id="IPR003661">
    <property type="entry name" value="HisK_dim/P_dom"/>
</dbReference>
<feature type="transmembrane region" description="Helical" evidence="4">
    <location>
        <begin position="285"/>
        <end position="303"/>
    </location>
</feature>
<dbReference type="PRINTS" id="PR00344">
    <property type="entry name" value="BCTRLSENSOR"/>
</dbReference>
<evidence type="ECO:0000313" key="7">
    <source>
        <dbReference type="Proteomes" id="UP000238326"/>
    </source>
</evidence>
<dbReference type="Pfam" id="PF07696">
    <property type="entry name" value="7TMR-DISMED2"/>
    <property type="match status" value="1"/>
</dbReference>
<sequence>MKERPVWTLPMQRLSRLNRWLNDLAVLILLAGCCLPLHGAELPLERAFWIDASGSTSLDEALVQPLQPAPAVLSLGYTPAASWLRITLPPSEQPLWLVVQPIYLDHLALYSRPHRPDGSLGDWQLSLLGDHHPFSARPVATLHYAFELRPSPTRPTVVWLRTQTSSAHVVYATVETTASLQRLDSVLHLGVGVYIGVVLILALLALVRCAVLGDTLWGLNAVLHLLTVACALVFFGLPARYLWPDQPLKADALFSCMLCLFNFFNIGYFAWLARVFGTPRWLFRLLLLPLPLLPLLLWLIAAGHTREAMSLNALVGLLYTLLGMPASWLFRIDDHLLRRMVRGTHAMLGLYIIVILLSLLGVGRMTALHLYPAMGMNLLAAVTLYMVLSRRDQLAQREQQQLREQVRSTSQRLAWEQRRLAESASFTGMLLHELKNPLASIRLATLTLLRDQLPSAEARAARLERIEQSVDGIDAVLERCRQVDRLDQGEWELQRVDADAAALLRDWVALLPHQERVETRLPPRLDVRLEVGLFHTIFGNLLDNALSYSPPGSTIDLVLSERAAAGQSRCMMLTVRNAVGKAGKPDPARVFDKYYRAAHQTTGSGLGLFLVRRLSEMLGGSVRHRVENEGEPDERIAFDLVLPCV</sequence>
<dbReference type="SUPFAM" id="SSF55874">
    <property type="entry name" value="ATPase domain of HSP90 chaperone/DNA topoisomerase II/histidine kinase"/>
    <property type="match status" value="1"/>
</dbReference>
<keyword evidence="4" id="KW-0812">Transmembrane</keyword>
<dbReference type="InterPro" id="IPR005467">
    <property type="entry name" value="His_kinase_dom"/>
</dbReference>
<accession>A0A2S9KF71</accession>
<dbReference type="InterPro" id="IPR036097">
    <property type="entry name" value="HisK_dim/P_sf"/>
</dbReference>
<name>A0A2S9KF71_9BURK</name>
<reference evidence="6 7" key="1">
    <citation type="submission" date="2018-03" db="EMBL/GenBank/DDBJ databases">
        <title>Comparative genomics illustrates the genes involved in a hyperalkaliphilic mechanisms of Serpentinomonas isolated from highly-alkaline calcium-rich serpentinized springs.</title>
        <authorList>
            <person name="Suzuki S."/>
            <person name="Ishii S."/>
            <person name="Walworth N."/>
            <person name="Bird L."/>
            <person name="Kuenen J.G."/>
            <person name="Nealson K.H."/>
        </authorList>
    </citation>
    <scope>NUCLEOTIDE SEQUENCE [LARGE SCALE GENOMIC DNA]</scope>
    <source>
        <strain evidence="6 7">83</strain>
    </source>
</reference>
<feature type="domain" description="Histidine kinase" evidence="5">
    <location>
        <begin position="429"/>
        <end position="645"/>
    </location>
</feature>
<dbReference type="Gene3D" id="2.60.40.2380">
    <property type="match status" value="1"/>
</dbReference>
<dbReference type="InterPro" id="IPR036890">
    <property type="entry name" value="HATPase_C_sf"/>
</dbReference>
<dbReference type="Gene3D" id="3.30.565.10">
    <property type="entry name" value="Histidine kinase-like ATPase, C-terminal domain"/>
    <property type="match status" value="1"/>
</dbReference>
<protein>
    <recommendedName>
        <fullName evidence="2">histidine kinase</fullName>
        <ecNumber evidence="2">2.7.13.3</ecNumber>
    </recommendedName>
</protein>
<dbReference type="CDD" id="cd00082">
    <property type="entry name" value="HisKA"/>
    <property type="match status" value="1"/>
</dbReference>
<feature type="transmembrane region" description="Helical" evidence="4">
    <location>
        <begin position="186"/>
        <end position="207"/>
    </location>
</feature>
<organism evidence="6 7">
    <name type="scientific">Malikia spinosa</name>
    <dbReference type="NCBI Taxonomy" id="86180"/>
    <lineage>
        <taxon>Bacteria</taxon>
        <taxon>Pseudomonadati</taxon>
        <taxon>Pseudomonadota</taxon>
        <taxon>Betaproteobacteria</taxon>
        <taxon>Burkholderiales</taxon>
        <taxon>Comamonadaceae</taxon>
        <taxon>Malikia</taxon>
    </lineage>
</organism>
<evidence type="ECO:0000259" key="5">
    <source>
        <dbReference type="PROSITE" id="PS50109"/>
    </source>
</evidence>
<feature type="transmembrane region" description="Helical" evidence="4">
    <location>
        <begin position="309"/>
        <end position="330"/>
    </location>
</feature>
<dbReference type="PANTHER" id="PTHR43547:SF2">
    <property type="entry name" value="HYBRID SIGNAL TRANSDUCTION HISTIDINE KINASE C"/>
    <property type="match status" value="1"/>
</dbReference>
<dbReference type="SMART" id="SM00387">
    <property type="entry name" value="HATPase_c"/>
    <property type="match status" value="1"/>
</dbReference>
<dbReference type="SMART" id="SM00388">
    <property type="entry name" value="HisKA"/>
    <property type="match status" value="1"/>
</dbReference>
<dbReference type="EMBL" id="PVLR01000020">
    <property type="protein sequence ID" value="PRD69025.1"/>
    <property type="molecule type" value="Genomic_DNA"/>
</dbReference>
<dbReference type="Pfam" id="PF02518">
    <property type="entry name" value="HATPase_c"/>
    <property type="match status" value="1"/>
</dbReference>
<evidence type="ECO:0000256" key="2">
    <source>
        <dbReference type="ARBA" id="ARBA00012438"/>
    </source>
</evidence>
<evidence type="ECO:0000256" key="3">
    <source>
        <dbReference type="ARBA" id="ARBA00022553"/>
    </source>
</evidence>
<dbReference type="PROSITE" id="PS50109">
    <property type="entry name" value="HIS_KIN"/>
    <property type="match status" value="1"/>
</dbReference>
<evidence type="ECO:0000256" key="1">
    <source>
        <dbReference type="ARBA" id="ARBA00000085"/>
    </source>
</evidence>
<dbReference type="OrthoDB" id="9812260at2"/>